<dbReference type="PROSITE" id="PS51914">
    <property type="entry name" value="MRH"/>
    <property type="match status" value="1"/>
</dbReference>
<name>A0AAV1ICN1_9CHLO</name>
<evidence type="ECO:0000256" key="2">
    <source>
        <dbReference type="ARBA" id="ARBA00023157"/>
    </source>
</evidence>
<dbReference type="InterPro" id="IPR039794">
    <property type="entry name" value="Gtb1-like"/>
</dbReference>
<gene>
    <name evidence="5" type="ORF">CVIRNUC_007805</name>
</gene>
<keyword evidence="2" id="KW-1015">Disulfide bond</keyword>
<proteinExistence type="predicted"/>
<feature type="compositionally biased region" description="Basic and acidic residues" evidence="3">
    <location>
        <begin position="75"/>
        <end position="90"/>
    </location>
</feature>
<evidence type="ECO:0000313" key="6">
    <source>
        <dbReference type="Proteomes" id="UP001314263"/>
    </source>
</evidence>
<feature type="region of interest" description="Disordered" evidence="3">
    <location>
        <begin position="46"/>
        <end position="127"/>
    </location>
</feature>
<feature type="region of interest" description="Disordered" evidence="3">
    <location>
        <begin position="1"/>
        <end position="25"/>
    </location>
</feature>
<evidence type="ECO:0000256" key="3">
    <source>
        <dbReference type="SAM" id="MobiDB-lite"/>
    </source>
</evidence>
<dbReference type="InterPro" id="IPR036607">
    <property type="entry name" value="PRKCSH"/>
</dbReference>
<protein>
    <recommendedName>
        <fullName evidence="4">MRH domain-containing protein</fullName>
    </recommendedName>
</protein>
<dbReference type="GO" id="GO:0006491">
    <property type="term" value="P:N-glycan processing"/>
    <property type="evidence" value="ECO:0007669"/>
    <property type="project" value="TreeGrafter"/>
</dbReference>
<dbReference type="InterPro" id="IPR009011">
    <property type="entry name" value="Man6P_isomerase_rcpt-bd_dom_sf"/>
</dbReference>
<evidence type="ECO:0000259" key="4">
    <source>
        <dbReference type="PROSITE" id="PS51914"/>
    </source>
</evidence>
<dbReference type="Pfam" id="PF13015">
    <property type="entry name" value="PRKCSH_1"/>
    <property type="match status" value="1"/>
</dbReference>
<organism evidence="5 6">
    <name type="scientific">Coccomyxa viridis</name>
    <dbReference type="NCBI Taxonomy" id="1274662"/>
    <lineage>
        <taxon>Eukaryota</taxon>
        <taxon>Viridiplantae</taxon>
        <taxon>Chlorophyta</taxon>
        <taxon>core chlorophytes</taxon>
        <taxon>Trebouxiophyceae</taxon>
        <taxon>Trebouxiophyceae incertae sedis</taxon>
        <taxon>Coccomyxaceae</taxon>
        <taxon>Coccomyxa</taxon>
    </lineage>
</organism>
<feature type="domain" description="MRH" evidence="4">
    <location>
        <begin position="198"/>
        <end position="310"/>
    </location>
</feature>
<reference evidence="5 6" key="1">
    <citation type="submission" date="2023-10" db="EMBL/GenBank/DDBJ databases">
        <authorList>
            <person name="Maclean D."/>
            <person name="Macfadyen A."/>
        </authorList>
    </citation>
    <scope>NUCLEOTIDE SEQUENCE [LARGE SCALE GENOMIC DNA]</scope>
</reference>
<dbReference type="PANTHER" id="PTHR12630">
    <property type="entry name" value="N-LINKED OLIGOSACCHARIDE PROCESSING"/>
    <property type="match status" value="1"/>
</dbReference>
<keyword evidence="6" id="KW-1185">Reference proteome</keyword>
<sequence length="331" mass="35446">MGSKDTAEEEPLVSEGEPAAVDPLIPAMEQAKAAVEDSIEEALKASKAATDSILDISPGQDEGGGGPPENMNPHEAAKNNAKEETMEARAKRIASQWIKDDSAEAPEPAAPQEEVQESEAPADEVSISPSVAAEDAVVTAPGPGGLFAKAKAAVASLFGYGSAASAGVPSDAQKIKDTFWQHHNELTSLESRQTELKKQLSNDYGPTGEFLTLKDRCFTADVDKYVYEICPYGSAAQKEGHSRTSLGNWQGFKDNYSTMSFTGGQHCWNGPLRSMQVALLCGEKEHLQHVVEPSKCEYMAEFSTPAVCSAEHAQKLQQQILDAEHGSHDEL</sequence>
<dbReference type="EMBL" id="CAUYUE010000010">
    <property type="protein sequence ID" value="CAK0784601.1"/>
    <property type="molecule type" value="Genomic_DNA"/>
</dbReference>
<dbReference type="Gene3D" id="2.70.130.10">
    <property type="entry name" value="Mannose-6-phosphate receptor binding domain"/>
    <property type="match status" value="1"/>
</dbReference>
<keyword evidence="1" id="KW-0732">Signal</keyword>
<accession>A0AAV1ICN1</accession>
<dbReference type="InterPro" id="IPR044865">
    <property type="entry name" value="MRH_dom"/>
</dbReference>
<evidence type="ECO:0000313" key="5">
    <source>
        <dbReference type="EMBL" id="CAK0784601.1"/>
    </source>
</evidence>
<comment type="caution">
    <text evidence="5">The sequence shown here is derived from an EMBL/GenBank/DDBJ whole genome shotgun (WGS) entry which is preliminary data.</text>
</comment>
<dbReference type="Proteomes" id="UP001314263">
    <property type="component" value="Unassembled WGS sequence"/>
</dbReference>
<dbReference type="SUPFAM" id="SSF50911">
    <property type="entry name" value="Mannose 6-phosphate receptor domain"/>
    <property type="match status" value="1"/>
</dbReference>
<dbReference type="GO" id="GO:0017177">
    <property type="term" value="C:glucosidase II complex"/>
    <property type="evidence" value="ECO:0007669"/>
    <property type="project" value="TreeGrafter"/>
</dbReference>
<dbReference type="AlphaFoldDB" id="A0AAV1ICN1"/>
<dbReference type="PANTHER" id="PTHR12630:SF1">
    <property type="entry name" value="GLUCOSIDASE 2 SUBUNIT BETA"/>
    <property type="match status" value="1"/>
</dbReference>
<evidence type="ECO:0000256" key="1">
    <source>
        <dbReference type="ARBA" id="ARBA00022729"/>
    </source>
</evidence>